<name>F2BFZ8_9NEIS</name>
<comment type="caution">
    <text evidence="1">The sequence shown here is derived from an EMBL/GenBank/DDBJ whole genome shotgun (WGS) entry which is preliminary data.</text>
</comment>
<dbReference type="AlphaFoldDB" id="F2BFZ8"/>
<sequence length="44" mass="4892">MCRPEATHAVSAARQIRAFPENTGRLKNVGHKCPTYSKGRLKIP</sequence>
<evidence type="ECO:0000313" key="2">
    <source>
        <dbReference type="Proteomes" id="UP000004105"/>
    </source>
</evidence>
<accession>F2BFZ8</accession>
<dbReference type="HOGENOM" id="CLU_3219024_0_0_4"/>
<protein>
    <submittedName>
        <fullName evidence="1">Uncharacterized protein</fullName>
    </submittedName>
</protein>
<keyword evidence="2" id="KW-1185">Reference proteome</keyword>
<proteinExistence type="predicted"/>
<organism evidence="1 2">
    <name type="scientific">Neisseria bacilliformis ATCC BAA-1200</name>
    <dbReference type="NCBI Taxonomy" id="888742"/>
    <lineage>
        <taxon>Bacteria</taxon>
        <taxon>Pseudomonadati</taxon>
        <taxon>Pseudomonadota</taxon>
        <taxon>Betaproteobacteria</taxon>
        <taxon>Neisseriales</taxon>
        <taxon>Neisseriaceae</taxon>
        <taxon>Neisseria</taxon>
    </lineage>
</organism>
<evidence type="ECO:0000313" key="1">
    <source>
        <dbReference type="EMBL" id="EGF07119.1"/>
    </source>
</evidence>
<dbReference type="Proteomes" id="UP000004105">
    <property type="component" value="Unassembled WGS sequence"/>
</dbReference>
<dbReference type="EMBL" id="AFAY01000053">
    <property type="protein sequence ID" value="EGF07119.1"/>
    <property type="molecule type" value="Genomic_DNA"/>
</dbReference>
<reference evidence="1 2" key="1">
    <citation type="submission" date="2011-02" db="EMBL/GenBank/DDBJ databases">
        <authorList>
            <person name="Muzny D."/>
            <person name="Qin X."/>
            <person name="Deng J."/>
            <person name="Jiang H."/>
            <person name="Liu Y."/>
            <person name="Qu J."/>
            <person name="Song X.-Z."/>
            <person name="Zhang L."/>
            <person name="Thornton R."/>
            <person name="Coyle M."/>
            <person name="Francisco L."/>
            <person name="Jackson L."/>
            <person name="Javaid M."/>
            <person name="Korchina V."/>
            <person name="Kovar C."/>
            <person name="Mata R."/>
            <person name="Mathew T."/>
            <person name="Ngo R."/>
            <person name="Nguyen L."/>
            <person name="Nguyen N."/>
            <person name="Okwuonu G."/>
            <person name="Ongeri F."/>
            <person name="Pham C."/>
            <person name="Simmons D."/>
            <person name="Wilczek-Boney K."/>
            <person name="Hale W."/>
            <person name="Jakkamsetti A."/>
            <person name="Pham P."/>
            <person name="Ruth R."/>
            <person name="San Lucas F."/>
            <person name="Warren J."/>
            <person name="Zhang J."/>
            <person name="Zhao Z."/>
            <person name="Zhou C."/>
            <person name="Zhu D."/>
            <person name="Lee S."/>
            <person name="Bess C."/>
            <person name="Blankenburg K."/>
            <person name="Forbes L."/>
            <person name="Fu Q."/>
            <person name="Gubbala S."/>
            <person name="Hirani K."/>
            <person name="Jayaseelan J.C."/>
            <person name="Lara F."/>
            <person name="Munidasa M."/>
            <person name="Palculict T."/>
            <person name="Patil S."/>
            <person name="Pu L.-L."/>
            <person name="Saada N."/>
            <person name="Tang L."/>
            <person name="Weissenberger G."/>
            <person name="Zhu Y."/>
            <person name="Hemphill L."/>
            <person name="Shang Y."/>
            <person name="Youmans B."/>
            <person name="Ayvaz T."/>
            <person name="Ross M."/>
            <person name="Santibanez J."/>
            <person name="Aqrawi P."/>
            <person name="Gross S."/>
            <person name="Joshi V."/>
            <person name="Fowler G."/>
            <person name="Nazareth L."/>
            <person name="Reid J."/>
            <person name="Worley K."/>
            <person name="Petrosino J."/>
            <person name="Highlander S."/>
            <person name="Gibbs R."/>
        </authorList>
    </citation>
    <scope>NUCLEOTIDE SEQUENCE [LARGE SCALE GENOMIC DNA]</scope>
    <source>
        <strain evidence="1 2">ATCC BAA-1200</strain>
    </source>
</reference>
<gene>
    <name evidence="1" type="ORF">HMPREF9123_2655</name>
</gene>